<dbReference type="RefSeq" id="WP_378204547.1">
    <property type="nucleotide sequence ID" value="NZ_JBHLZP010000149.1"/>
</dbReference>
<name>A0ABV5YHT3_9ACTN</name>
<evidence type="ECO:0000256" key="1">
    <source>
        <dbReference type="SAM" id="Phobius"/>
    </source>
</evidence>
<protein>
    <submittedName>
        <fullName evidence="2">DUF3592 domain-containing protein</fullName>
    </submittedName>
</protein>
<feature type="transmembrane region" description="Helical" evidence="1">
    <location>
        <begin position="109"/>
        <end position="132"/>
    </location>
</feature>
<evidence type="ECO:0000313" key="3">
    <source>
        <dbReference type="Proteomes" id="UP001589627"/>
    </source>
</evidence>
<proteinExistence type="predicted"/>
<keyword evidence="1" id="KW-0472">Membrane</keyword>
<sequence>MTDVTVPAVGGIVVGGLALIIAILVLFRRAPVLVVCLFGQRAVGTVVGTERDDRTGPRLLVSYPAADGREVEFREPVKVMAKAGERLPVRYGRTGRATTGRPSQVLGEIAAFGVVFGVFGLITGVGSVYALAGGDREVFYGLGGLGSFVVLAVVLLYVAGQSSSRARSWHRRVAADGVVTRVAAKERGSEYPHPWVAYDTQGGDRVEYWDLALTGYAPGDQVTVYYDPDHPELTATGVDRAANVWQARFYGAAGVLCLAAGVWSAWSYLISA</sequence>
<keyword evidence="1" id="KW-1133">Transmembrane helix</keyword>
<dbReference type="Proteomes" id="UP001589627">
    <property type="component" value="Unassembled WGS sequence"/>
</dbReference>
<reference evidence="2 3" key="1">
    <citation type="submission" date="2024-09" db="EMBL/GenBank/DDBJ databases">
        <authorList>
            <person name="Sun Q."/>
            <person name="Mori K."/>
        </authorList>
    </citation>
    <scope>NUCLEOTIDE SEQUENCE [LARGE SCALE GENOMIC DNA]</scope>
    <source>
        <strain evidence="2 3">TBRC 0563</strain>
    </source>
</reference>
<feature type="transmembrane region" description="Helical" evidence="1">
    <location>
        <begin position="138"/>
        <end position="159"/>
    </location>
</feature>
<keyword evidence="1" id="KW-0812">Transmembrane</keyword>
<organism evidence="2 3">
    <name type="scientific">Actinoallomurus acaciae</name>
    <dbReference type="NCBI Taxonomy" id="502577"/>
    <lineage>
        <taxon>Bacteria</taxon>
        <taxon>Bacillati</taxon>
        <taxon>Actinomycetota</taxon>
        <taxon>Actinomycetes</taxon>
        <taxon>Streptosporangiales</taxon>
        <taxon>Thermomonosporaceae</taxon>
        <taxon>Actinoallomurus</taxon>
    </lineage>
</organism>
<comment type="caution">
    <text evidence="2">The sequence shown here is derived from an EMBL/GenBank/DDBJ whole genome shotgun (WGS) entry which is preliminary data.</text>
</comment>
<dbReference type="EMBL" id="JBHLZP010000149">
    <property type="protein sequence ID" value="MFB9834614.1"/>
    <property type="molecule type" value="Genomic_DNA"/>
</dbReference>
<evidence type="ECO:0000313" key="2">
    <source>
        <dbReference type="EMBL" id="MFB9834614.1"/>
    </source>
</evidence>
<gene>
    <name evidence="2" type="ORF">ACFFNX_20730</name>
</gene>
<feature type="transmembrane region" description="Helical" evidence="1">
    <location>
        <begin position="6"/>
        <end position="27"/>
    </location>
</feature>
<keyword evidence="3" id="KW-1185">Reference proteome</keyword>
<accession>A0ABV5YHT3</accession>
<feature type="transmembrane region" description="Helical" evidence="1">
    <location>
        <begin position="249"/>
        <end position="269"/>
    </location>
</feature>